<dbReference type="Gene3D" id="3.40.190.10">
    <property type="entry name" value="Periplasmic binding protein-like II"/>
    <property type="match status" value="1"/>
</dbReference>
<evidence type="ECO:0000313" key="2">
    <source>
        <dbReference type="Proteomes" id="UP001597261"/>
    </source>
</evidence>
<evidence type="ECO:0008006" key="3">
    <source>
        <dbReference type="Google" id="ProtNLM"/>
    </source>
</evidence>
<dbReference type="EMBL" id="JBHUDX010000022">
    <property type="protein sequence ID" value="MFD1658405.1"/>
    <property type="molecule type" value="Genomic_DNA"/>
</dbReference>
<dbReference type="SUPFAM" id="SSF53850">
    <property type="entry name" value="Periplasmic binding protein-like II"/>
    <property type="match status" value="1"/>
</dbReference>
<protein>
    <recommendedName>
        <fullName evidence="3">Extracellular solute-binding protein</fullName>
    </recommendedName>
</protein>
<comment type="caution">
    <text evidence="1">The sequence shown here is derived from an EMBL/GenBank/DDBJ whole genome shotgun (WGS) entry which is preliminary data.</text>
</comment>
<organism evidence="1 2">
    <name type="scientific">Streptomyces caeni</name>
    <dbReference type="NCBI Taxonomy" id="2307231"/>
    <lineage>
        <taxon>Bacteria</taxon>
        <taxon>Bacillati</taxon>
        <taxon>Actinomycetota</taxon>
        <taxon>Actinomycetes</taxon>
        <taxon>Kitasatosporales</taxon>
        <taxon>Streptomycetaceae</taxon>
        <taxon>Streptomyces</taxon>
    </lineage>
</organism>
<proteinExistence type="predicted"/>
<dbReference type="RefSeq" id="WP_381080487.1">
    <property type="nucleotide sequence ID" value="NZ_JBHUDX010000022.1"/>
</dbReference>
<evidence type="ECO:0000313" key="1">
    <source>
        <dbReference type="EMBL" id="MFD1658405.1"/>
    </source>
</evidence>
<reference evidence="2" key="1">
    <citation type="journal article" date="2019" name="Int. J. Syst. Evol. Microbiol.">
        <title>The Global Catalogue of Microorganisms (GCM) 10K type strain sequencing project: providing services to taxonomists for standard genome sequencing and annotation.</title>
        <authorList>
            <consortium name="The Broad Institute Genomics Platform"/>
            <consortium name="The Broad Institute Genome Sequencing Center for Infectious Disease"/>
            <person name="Wu L."/>
            <person name="Ma J."/>
        </authorList>
    </citation>
    <scope>NUCLEOTIDE SEQUENCE [LARGE SCALE GENOMIC DNA]</scope>
    <source>
        <strain evidence="2">CGMCC 1.12470</strain>
    </source>
</reference>
<keyword evidence="2" id="KW-1185">Reference proteome</keyword>
<dbReference type="Proteomes" id="UP001597261">
    <property type="component" value="Unassembled WGS sequence"/>
</dbReference>
<sequence length="119" mass="13196">MLAGCGVPAAYVAPGDRAGTDPSAHDKRLTWASCPLYIGTGDENPNRRPTLEAFEKRTGIEVDHIEEINDNDEFFGKSSPALLNHQRPGLDLVVVSDWMCARFVRLGWVQRMDRPGSRT</sequence>
<name>A0ABW4IR10_9ACTN</name>
<gene>
    <name evidence="1" type="ORF">ACFSL4_09320</name>
</gene>
<accession>A0ABW4IR10</accession>